<gene>
    <name evidence="1" type="ORF">B0H67DRAFT_582230</name>
</gene>
<name>A0AA40AHM4_9PEZI</name>
<comment type="caution">
    <text evidence="1">The sequence shown here is derived from an EMBL/GenBank/DDBJ whole genome shotgun (WGS) entry which is preliminary data.</text>
</comment>
<dbReference type="Proteomes" id="UP001172102">
    <property type="component" value="Unassembled WGS sequence"/>
</dbReference>
<evidence type="ECO:0000313" key="1">
    <source>
        <dbReference type="EMBL" id="KAK0716020.1"/>
    </source>
</evidence>
<proteinExistence type="predicted"/>
<sequence>MTTTTQQKPLPAPREPHHEMAQRAYSAFFWVLADQLVGRLAGSRRQYRGNRILGTLV</sequence>
<evidence type="ECO:0000313" key="2">
    <source>
        <dbReference type="Proteomes" id="UP001172102"/>
    </source>
</evidence>
<dbReference type="EMBL" id="JAUKUA010000004">
    <property type="protein sequence ID" value="KAK0716020.1"/>
    <property type="molecule type" value="Genomic_DNA"/>
</dbReference>
<accession>A0AA40AHM4</accession>
<keyword evidence="2" id="KW-1185">Reference proteome</keyword>
<protein>
    <submittedName>
        <fullName evidence="1">Uncharacterized protein</fullName>
    </submittedName>
</protein>
<organism evidence="1 2">
    <name type="scientific">Lasiosphaeris hirsuta</name>
    <dbReference type="NCBI Taxonomy" id="260670"/>
    <lineage>
        <taxon>Eukaryota</taxon>
        <taxon>Fungi</taxon>
        <taxon>Dikarya</taxon>
        <taxon>Ascomycota</taxon>
        <taxon>Pezizomycotina</taxon>
        <taxon>Sordariomycetes</taxon>
        <taxon>Sordariomycetidae</taxon>
        <taxon>Sordariales</taxon>
        <taxon>Lasiosphaeriaceae</taxon>
        <taxon>Lasiosphaeris</taxon>
    </lineage>
</organism>
<reference evidence="1" key="1">
    <citation type="submission" date="2023-06" db="EMBL/GenBank/DDBJ databases">
        <title>Genome-scale phylogeny and comparative genomics of the fungal order Sordariales.</title>
        <authorList>
            <consortium name="Lawrence Berkeley National Laboratory"/>
            <person name="Hensen N."/>
            <person name="Bonometti L."/>
            <person name="Westerberg I."/>
            <person name="Brannstrom I.O."/>
            <person name="Guillou S."/>
            <person name="Cros-Aarteil S."/>
            <person name="Calhoun S."/>
            <person name="Haridas S."/>
            <person name="Kuo A."/>
            <person name="Mondo S."/>
            <person name="Pangilinan J."/>
            <person name="Riley R."/>
            <person name="Labutti K."/>
            <person name="Andreopoulos B."/>
            <person name="Lipzen A."/>
            <person name="Chen C."/>
            <person name="Yanf M."/>
            <person name="Daum C."/>
            <person name="Ng V."/>
            <person name="Clum A."/>
            <person name="Steindorff A."/>
            <person name="Ohm R."/>
            <person name="Martin F."/>
            <person name="Silar P."/>
            <person name="Natvig D."/>
            <person name="Lalanne C."/>
            <person name="Gautier V."/>
            <person name="Ament-Velasquez S.L."/>
            <person name="Kruys A."/>
            <person name="Hutchinson M.I."/>
            <person name="Powell A.J."/>
            <person name="Barry K."/>
            <person name="Miller A.N."/>
            <person name="Grigoriev I.V."/>
            <person name="Debuchy R."/>
            <person name="Gladieux P."/>
            <person name="Thoren M.H."/>
            <person name="Johannesson H."/>
        </authorList>
    </citation>
    <scope>NUCLEOTIDE SEQUENCE</scope>
    <source>
        <strain evidence="1">SMH4607-1</strain>
    </source>
</reference>
<dbReference type="AlphaFoldDB" id="A0AA40AHM4"/>